<dbReference type="InterPro" id="IPR014756">
    <property type="entry name" value="Ig_E-set"/>
</dbReference>
<evidence type="ECO:0000259" key="1">
    <source>
        <dbReference type="SMART" id="SM00460"/>
    </source>
</evidence>
<feature type="domain" description="Transglutaminase-like" evidence="1">
    <location>
        <begin position="402"/>
        <end position="464"/>
    </location>
</feature>
<protein>
    <recommendedName>
        <fullName evidence="1">Transglutaminase-like domain-containing protein</fullName>
    </recommendedName>
</protein>
<dbReference type="InterPro" id="IPR013783">
    <property type="entry name" value="Ig-like_fold"/>
</dbReference>
<name>A0A3P3XJM0_9SPIR</name>
<accession>A0A3P3XJM0</accession>
<dbReference type="PANTHER" id="PTHR33490:SF3">
    <property type="entry name" value="CONSERVED INTEGRAL MEMBRANE PROTEIN"/>
    <property type="match status" value="1"/>
</dbReference>
<reference evidence="2" key="1">
    <citation type="submission" date="2017-02" db="EMBL/GenBank/DDBJ databases">
        <authorList>
            <person name="Regsiter A."/>
            <person name="William W."/>
        </authorList>
    </citation>
    <scope>NUCLEOTIDE SEQUENCE</scope>
    <source>
        <strain evidence="2">Bib</strain>
    </source>
</reference>
<dbReference type="Gene3D" id="3.10.620.30">
    <property type="match status" value="1"/>
</dbReference>
<dbReference type="AlphaFoldDB" id="A0A3P3XJM0"/>
<evidence type="ECO:0000313" key="2">
    <source>
        <dbReference type="EMBL" id="SLM13879.1"/>
    </source>
</evidence>
<sequence length="545" mass="59501">MKRRAIIIVCMFVLMLAAGAIAFYVVSRPVLIAIDPVSSKPNEVVSLFGRNFGEQPGHVLFDAAPLPSPAVLYWSPQLISIRMPHGVDTAIVRIQTRFGLSNPLMLADASKIPEISKSAPIPSIHPVISSMQPTTNAQIGKPLIVSGDHFGDPEEGSAVFFTRIASVSTLALDDPANFIEVNSVDKLVEVWTENKITVRVPDGAENGFVFIRTKRGTSNVYPVSISRAKGRTWKGETAKYSIEQRIAIHVAASLPEGQLSLFLAKPPNQANQNAQIEVKSGAEYLVADENNWQEFRLGQADASKGKIEIVRGLQVDVSEMRADLASSSLQGIDSPWPAFLASSLAADTLVPSDDPTIQAAALAIQKKEKNPFRQIVLVSQWVSSNVKLNDKSQGLSDEALVALKHKAGGTRALALLNCAMLRALGIPAVPVAGFLATGDNRLIPHFWGEYYLTGMGWIPFDPLLASGYVPQQFSGGFSDRLIYYRGIDNRHIAMSRGYRLLPAVSREVQKKQKVSWSFFEYDELSLGLSYSSTWDIAMISWNANP</sequence>
<gene>
    <name evidence="2" type="ORF">SPIROBIBN47_30010</name>
</gene>
<dbReference type="Pfam" id="PF01841">
    <property type="entry name" value="Transglut_core"/>
    <property type="match status" value="1"/>
</dbReference>
<organism evidence="2">
    <name type="scientific">uncultured spirochete</name>
    <dbReference type="NCBI Taxonomy" id="156406"/>
    <lineage>
        <taxon>Bacteria</taxon>
        <taxon>Pseudomonadati</taxon>
        <taxon>Spirochaetota</taxon>
        <taxon>Spirochaetia</taxon>
        <taxon>Spirochaetales</taxon>
        <taxon>environmental samples</taxon>
    </lineage>
</organism>
<dbReference type="SMART" id="SM00460">
    <property type="entry name" value="TGc"/>
    <property type="match status" value="1"/>
</dbReference>
<dbReference type="Gene3D" id="2.60.40.10">
    <property type="entry name" value="Immunoglobulins"/>
    <property type="match status" value="2"/>
</dbReference>
<dbReference type="InterPro" id="IPR038765">
    <property type="entry name" value="Papain-like_cys_pep_sf"/>
</dbReference>
<dbReference type="SUPFAM" id="SSF54001">
    <property type="entry name" value="Cysteine proteinases"/>
    <property type="match status" value="1"/>
</dbReference>
<dbReference type="PANTHER" id="PTHR33490">
    <property type="entry name" value="BLR5614 PROTEIN-RELATED"/>
    <property type="match status" value="1"/>
</dbReference>
<dbReference type="EMBL" id="FWDM01000023">
    <property type="protein sequence ID" value="SLM13879.1"/>
    <property type="molecule type" value="Genomic_DNA"/>
</dbReference>
<dbReference type="SUPFAM" id="SSF81296">
    <property type="entry name" value="E set domains"/>
    <property type="match status" value="2"/>
</dbReference>
<dbReference type="InterPro" id="IPR002931">
    <property type="entry name" value="Transglutaminase-like"/>
</dbReference>
<proteinExistence type="predicted"/>